<reference evidence="1 2" key="1">
    <citation type="journal article" date="2017" name="Nat. Commun.">
        <title>Genome assembly with in vitro proximity ligation data and whole-genome triplication in lettuce.</title>
        <authorList>
            <person name="Reyes-Chin-Wo S."/>
            <person name="Wang Z."/>
            <person name="Yang X."/>
            <person name="Kozik A."/>
            <person name="Arikit S."/>
            <person name="Song C."/>
            <person name="Xia L."/>
            <person name="Froenicke L."/>
            <person name="Lavelle D.O."/>
            <person name="Truco M.J."/>
            <person name="Xia R."/>
            <person name="Zhu S."/>
            <person name="Xu C."/>
            <person name="Xu H."/>
            <person name="Xu X."/>
            <person name="Cox K."/>
            <person name="Korf I."/>
            <person name="Meyers B.C."/>
            <person name="Michelmore R.W."/>
        </authorList>
    </citation>
    <scope>NUCLEOTIDE SEQUENCE [LARGE SCALE GENOMIC DNA]</scope>
    <source>
        <strain evidence="2">cv. Salinas</strain>
        <tissue evidence="1">Seedlings</tissue>
    </source>
</reference>
<dbReference type="EMBL" id="NBSK02000004">
    <property type="protein sequence ID" value="KAJ0212309.1"/>
    <property type="molecule type" value="Genomic_DNA"/>
</dbReference>
<name>A0A9R1VVI9_LACSA</name>
<sequence>MIQNLILKVVVHQRRQKKESPIKKEKKTNDVHQSHYITIYNPWVERKTKKCVRSMGFGSLLKMKITDIPLRMGFYILQKFDSERMMIDVEGKELKVTAQSVHDMLGIPKCGTKLIQLDQWPKDDTRSIIRLNVIKKVIVSTREADFNFKLNFLVLFVITCCESTSMGRCNLFP</sequence>
<dbReference type="PANTHER" id="PTHR34835">
    <property type="entry name" value="OS07G0283600 PROTEIN-RELATED"/>
    <property type="match status" value="1"/>
</dbReference>
<evidence type="ECO:0000313" key="2">
    <source>
        <dbReference type="Proteomes" id="UP000235145"/>
    </source>
</evidence>
<gene>
    <name evidence="1" type="ORF">LSAT_V11C400204070</name>
</gene>
<accession>A0A9R1VVI9</accession>
<dbReference type="AlphaFoldDB" id="A0A9R1VVI9"/>
<evidence type="ECO:0000313" key="1">
    <source>
        <dbReference type="EMBL" id="KAJ0212309.1"/>
    </source>
</evidence>
<keyword evidence="2" id="KW-1185">Reference proteome</keyword>
<protein>
    <submittedName>
        <fullName evidence="1">Uncharacterized protein</fullName>
    </submittedName>
</protein>
<dbReference type="Proteomes" id="UP000235145">
    <property type="component" value="Unassembled WGS sequence"/>
</dbReference>
<organism evidence="1 2">
    <name type="scientific">Lactuca sativa</name>
    <name type="common">Garden lettuce</name>
    <dbReference type="NCBI Taxonomy" id="4236"/>
    <lineage>
        <taxon>Eukaryota</taxon>
        <taxon>Viridiplantae</taxon>
        <taxon>Streptophyta</taxon>
        <taxon>Embryophyta</taxon>
        <taxon>Tracheophyta</taxon>
        <taxon>Spermatophyta</taxon>
        <taxon>Magnoliopsida</taxon>
        <taxon>eudicotyledons</taxon>
        <taxon>Gunneridae</taxon>
        <taxon>Pentapetalae</taxon>
        <taxon>asterids</taxon>
        <taxon>campanulids</taxon>
        <taxon>Asterales</taxon>
        <taxon>Asteraceae</taxon>
        <taxon>Cichorioideae</taxon>
        <taxon>Cichorieae</taxon>
        <taxon>Lactucinae</taxon>
        <taxon>Lactuca</taxon>
    </lineage>
</organism>
<dbReference type="PANTHER" id="PTHR34835:SF90">
    <property type="entry name" value="AMINOTRANSFERASE-LIKE PLANT MOBILE DOMAIN-CONTAINING PROTEIN"/>
    <property type="match status" value="1"/>
</dbReference>
<comment type="caution">
    <text evidence="1">The sequence shown here is derived from an EMBL/GenBank/DDBJ whole genome shotgun (WGS) entry which is preliminary data.</text>
</comment>
<proteinExistence type="predicted"/>